<gene>
    <name evidence="5" type="primary">genX</name>
    <name evidence="5" type="ORF">HCU74_16785</name>
</gene>
<dbReference type="PROSITE" id="PS50862">
    <property type="entry name" value="AA_TRNA_LIGASE_II"/>
    <property type="match status" value="1"/>
</dbReference>
<dbReference type="Proteomes" id="UP000765845">
    <property type="component" value="Unassembled WGS sequence"/>
</dbReference>
<dbReference type="InterPro" id="IPR045864">
    <property type="entry name" value="aa-tRNA-synth_II/BPL/LPL"/>
</dbReference>
<dbReference type="NCBIfam" id="TIGR00462">
    <property type="entry name" value="genX"/>
    <property type="match status" value="1"/>
</dbReference>
<name>A0ABX1GIK5_9GAMM</name>
<dbReference type="NCBIfam" id="NF006828">
    <property type="entry name" value="PRK09350.1"/>
    <property type="match status" value="1"/>
</dbReference>
<dbReference type="InterPro" id="IPR004364">
    <property type="entry name" value="Aa-tRNA-synt_II"/>
</dbReference>
<dbReference type="PANTHER" id="PTHR42918">
    <property type="entry name" value="LYSYL-TRNA SYNTHETASE"/>
    <property type="match status" value="1"/>
</dbReference>
<evidence type="ECO:0000256" key="3">
    <source>
        <dbReference type="ARBA" id="ARBA00022840"/>
    </source>
</evidence>
<reference evidence="5 6" key="1">
    <citation type="submission" date="2020-04" db="EMBL/GenBank/DDBJ databases">
        <authorList>
            <person name="Yoon J."/>
        </authorList>
    </citation>
    <scope>NUCLEOTIDE SEQUENCE [LARGE SCALE GENOMIC DNA]</scope>
    <source>
        <strain evidence="5 6">KMU-166</strain>
    </source>
</reference>
<feature type="domain" description="Aminoacyl-transfer RNA synthetases class-II family profile" evidence="4">
    <location>
        <begin position="16"/>
        <end position="314"/>
    </location>
</feature>
<dbReference type="Gene3D" id="3.30.930.10">
    <property type="entry name" value="Bira Bifunctional Protein, Domain 2"/>
    <property type="match status" value="1"/>
</dbReference>
<dbReference type="Pfam" id="PF00152">
    <property type="entry name" value="tRNA-synt_2"/>
    <property type="match status" value="1"/>
</dbReference>
<dbReference type="InterPro" id="IPR004525">
    <property type="entry name" value="EpmA"/>
</dbReference>
<keyword evidence="2" id="KW-0547">Nucleotide-binding</keyword>
<evidence type="ECO:0000256" key="2">
    <source>
        <dbReference type="ARBA" id="ARBA00022741"/>
    </source>
</evidence>
<accession>A0ABX1GIK5</accession>
<dbReference type="PANTHER" id="PTHR42918:SF6">
    <property type="entry name" value="ELONGATION FACTOR P--(R)-BETA-LYSINE LIGASE"/>
    <property type="match status" value="1"/>
</dbReference>
<evidence type="ECO:0000259" key="4">
    <source>
        <dbReference type="PROSITE" id="PS50862"/>
    </source>
</evidence>
<keyword evidence="3" id="KW-0067">ATP-binding</keyword>
<keyword evidence="6" id="KW-1185">Reference proteome</keyword>
<organism evidence="5 6">
    <name type="scientific">Spongiibacter thalassae</name>
    <dbReference type="NCBI Taxonomy" id="2721624"/>
    <lineage>
        <taxon>Bacteria</taxon>
        <taxon>Pseudomonadati</taxon>
        <taxon>Pseudomonadota</taxon>
        <taxon>Gammaproteobacteria</taxon>
        <taxon>Cellvibrionales</taxon>
        <taxon>Spongiibacteraceae</taxon>
        <taxon>Spongiibacter</taxon>
    </lineage>
</organism>
<dbReference type="SUPFAM" id="SSF55681">
    <property type="entry name" value="Class II aaRS and biotin synthetases"/>
    <property type="match status" value="1"/>
</dbReference>
<evidence type="ECO:0000313" key="5">
    <source>
        <dbReference type="EMBL" id="NKI19067.1"/>
    </source>
</evidence>
<dbReference type="PRINTS" id="PR00982">
    <property type="entry name" value="TRNASYNTHLYS"/>
</dbReference>
<comment type="caution">
    <text evidence="5">The sequence shown here is derived from an EMBL/GenBank/DDBJ whole genome shotgun (WGS) entry which is preliminary data.</text>
</comment>
<proteinExistence type="predicted"/>
<dbReference type="RefSeq" id="WP_168451566.1">
    <property type="nucleotide sequence ID" value="NZ_JAAWWK010000006.1"/>
</dbReference>
<dbReference type="InterPro" id="IPR018149">
    <property type="entry name" value="Lys-tRNA-synth_II_C"/>
</dbReference>
<dbReference type="InterPro" id="IPR006195">
    <property type="entry name" value="aa-tRNA-synth_II"/>
</dbReference>
<protein>
    <submittedName>
        <fullName evidence="5">EF-P lysine aminoacylase GenX</fullName>
    </submittedName>
</protein>
<evidence type="ECO:0000256" key="1">
    <source>
        <dbReference type="ARBA" id="ARBA00022598"/>
    </source>
</evidence>
<evidence type="ECO:0000313" key="6">
    <source>
        <dbReference type="Proteomes" id="UP000765845"/>
    </source>
</evidence>
<keyword evidence="1" id="KW-0436">Ligase</keyword>
<sequence>MSDWRPSASIAALRRRAELLARLRQYFADQGVMEVETPLLASAPVTDPNIDAITTAHPAGGEHPMYLQTSPEFAMKRLLAAGSGSIYQICKAFRCGERGRRHNPEFTMLEWYRTDRDFGGLIDEVVAVVQLAVGSQPILRLTYAEAFARYCDLDPFGASLSELRDYAARNMELSFDSDDRDLWLQLLMSTQVEPAMPEDHIVVVSDFPASQAALAKVTCVDGREVARRFEVFYRGMELANGYDELRDAGELLRRIRRDHEVRQGAGQSLPPIDRLLLKAMQAGLPQCVGVAMGLDRLVMLSNDAHRIDEVIAFPLERC</sequence>
<dbReference type="EMBL" id="JAAWWK010000006">
    <property type="protein sequence ID" value="NKI19067.1"/>
    <property type="molecule type" value="Genomic_DNA"/>
</dbReference>